<accession>G0TU30</accession>
<sequence length="361" mass="40517">MEPPAKLNDFFTIVDDFFKKTFRDESSIFCAIKSSQYSESFPGKELFFEQPTPKKERKFYAAKGGKEEEVMGSRMPNYMAFSPRLILRKDGSSVGKVKLSCGILVPQVCRAEQTFALDNEGVVTSRMRLSELFEGLDVKGRMSINTIATASKDVWTVTTNYQRMDFYSALEYQRNDMGSSDFLVECGTKFFNLLCGAGFERQKLSYLEQQDAASRWDVLYTGIGFTGVNWSMGAKLVRSNDIWSAARIALYQRIAPSTSVACSYNYDIEKSEVHLSMGFSQGFRLRVPTILQRHEESNIGAWSTVVPLVGAFKAECNGLCAATIRGIFNGVVHWGLVMQKNVLRPSSPVRFGLTLSLEQNS</sequence>
<dbReference type="Gene3D" id="2.40.160.10">
    <property type="entry name" value="Porin"/>
    <property type="match status" value="1"/>
</dbReference>
<protein>
    <submittedName>
        <fullName evidence="1">Uncharacterized protein</fullName>
    </submittedName>
</protein>
<dbReference type="AlphaFoldDB" id="G0TU30"/>
<organism evidence="1">
    <name type="scientific">Trypanosoma vivax (strain Y486)</name>
    <dbReference type="NCBI Taxonomy" id="1055687"/>
    <lineage>
        <taxon>Eukaryota</taxon>
        <taxon>Discoba</taxon>
        <taxon>Euglenozoa</taxon>
        <taxon>Kinetoplastea</taxon>
        <taxon>Metakinetoplastina</taxon>
        <taxon>Trypanosomatida</taxon>
        <taxon>Trypanosomatidae</taxon>
        <taxon>Trypanosoma</taxon>
        <taxon>Duttonella</taxon>
    </lineage>
</organism>
<dbReference type="VEuPathDB" id="TriTrypDB:TvY486_0401300"/>
<proteinExistence type="predicted"/>
<evidence type="ECO:0000313" key="1">
    <source>
        <dbReference type="EMBL" id="CCC47464.1"/>
    </source>
</evidence>
<reference evidence="1" key="1">
    <citation type="journal article" date="2012" name="Proc. Natl. Acad. Sci. U.S.A.">
        <title>Antigenic diversity is generated by distinct evolutionary mechanisms in African trypanosome species.</title>
        <authorList>
            <person name="Jackson A.P."/>
            <person name="Berry A."/>
            <person name="Aslett M."/>
            <person name="Allison H.C."/>
            <person name="Burton P."/>
            <person name="Vavrova-Anderson J."/>
            <person name="Brown R."/>
            <person name="Browne H."/>
            <person name="Corton N."/>
            <person name="Hauser H."/>
            <person name="Gamble J."/>
            <person name="Gilderthorp R."/>
            <person name="Marcello L."/>
            <person name="McQuillan J."/>
            <person name="Otto T.D."/>
            <person name="Quail M.A."/>
            <person name="Sanders M.J."/>
            <person name="van Tonder A."/>
            <person name="Ginger M.L."/>
            <person name="Field M.C."/>
            <person name="Barry J.D."/>
            <person name="Hertz-Fowler C."/>
            <person name="Berriman M."/>
        </authorList>
    </citation>
    <scope>NUCLEOTIDE SEQUENCE</scope>
    <source>
        <strain evidence="1">Y486</strain>
    </source>
</reference>
<name>G0TU30_TRYVY</name>
<dbReference type="EMBL" id="HE573020">
    <property type="protein sequence ID" value="CCC47464.1"/>
    <property type="molecule type" value="Genomic_DNA"/>
</dbReference>
<gene>
    <name evidence="1" type="ORF">TVY486_0401300</name>
</gene>
<dbReference type="InterPro" id="IPR023614">
    <property type="entry name" value="Porin_dom_sf"/>
</dbReference>